<name>A0AAP0EVV2_9MAGN</name>
<protein>
    <submittedName>
        <fullName evidence="2">Uncharacterized protein</fullName>
    </submittedName>
</protein>
<feature type="region of interest" description="Disordered" evidence="1">
    <location>
        <begin position="20"/>
        <end position="51"/>
    </location>
</feature>
<dbReference type="EMBL" id="JBBNAG010000010">
    <property type="protein sequence ID" value="KAK9100645.1"/>
    <property type="molecule type" value="Genomic_DNA"/>
</dbReference>
<evidence type="ECO:0000313" key="3">
    <source>
        <dbReference type="Proteomes" id="UP001419268"/>
    </source>
</evidence>
<dbReference type="Proteomes" id="UP001419268">
    <property type="component" value="Unassembled WGS sequence"/>
</dbReference>
<sequence length="51" mass="5330">MAVVDWPEAPTDVVGVDGAEESTMDAGSRCSPGPARRLARRGACGRADEQQ</sequence>
<feature type="compositionally biased region" description="Low complexity" evidence="1">
    <location>
        <begin position="33"/>
        <end position="45"/>
    </location>
</feature>
<accession>A0AAP0EVV2</accession>
<evidence type="ECO:0000256" key="1">
    <source>
        <dbReference type="SAM" id="MobiDB-lite"/>
    </source>
</evidence>
<dbReference type="AlphaFoldDB" id="A0AAP0EVV2"/>
<proteinExistence type="predicted"/>
<gene>
    <name evidence="2" type="ORF">Scep_024075</name>
</gene>
<organism evidence="2 3">
    <name type="scientific">Stephania cephalantha</name>
    <dbReference type="NCBI Taxonomy" id="152367"/>
    <lineage>
        <taxon>Eukaryota</taxon>
        <taxon>Viridiplantae</taxon>
        <taxon>Streptophyta</taxon>
        <taxon>Embryophyta</taxon>
        <taxon>Tracheophyta</taxon>
        <taxon>Spermatophyta</taxon>
        <taxon>Magnoliopsida</taxon>
        <taxon>Ranunculales</taxon>
        <taxon>Menispermaceae</taxon>
        <taxon>Menispermoideae</taxon>
        <taxon>Cissampelideae</taxon>
        <taxon>Stephania</taxon>
    </lineage>
</organism>
<keyword evidence="3" id="KW-1185">Reference proteome</keyword>
<evidence type="ECO:0000313" key="2">
    <source>
        <dbReference type="EMBL" id="KAK9100645.1"/>
    </source>
</evidence>
<comment type="caution">
    <text evidence="2">The sequence shown here is derived from an EMBL/GenBank/DDBJ whole genome shotgun (WGS) entry which is preliminary data.</text>
</comment>
<reference evidence="2 3" key="1">
    <citation type="submission" date="2024-01" db="EMBL/GenBank/DDBJ databases">
        <title>Genome assemblies of Stephania.</title>
        <authorList>
            <person name="Yang L."/>
        </authorList>
    </citation>
    <scope>NUCLEOTIDE SEQUENCE [LARGE SCALE GENOMIC DNA]</scope>
    <source>
        <strain evidence="2">JXDWG</strain>
        <tissue evidence="2">Leaf</tissue>
    </source>
</reference>